<sequence>MSAQLSWLIVVTGKRYRTKKERMRMERGGPPVAADGSLDYPEMEDPFSVLSAMVPDPPYRPFLVPLYPNAESADSSFPAPINIIPTQDAPESSSSTVTTSKLGPIKSAKPAKRRHWIINRNGPTRTRIKDVGDEDTVPAWKTPREPVATDFGPYAALPSVLANENKQQSVGEDFGSEARLLDVLRQSLHQVPSVPAPASTSPPDQTVGAEDDSYWRGRTTEAEAYIRDVVYGGADGLAYARSLAEFLTPSEPVRNEEHPTYGELGIPVAHWVEANILDPLTDGRHRVLRDAARILNELPLTPPQTPPSTSLALPDTTPSSSTSDIDIRCQIELSLHAYPVASRALETLRAIHADKIDLPALINTPDELFHAEDVWAGREYREKRKREMDEALARDPEKNAAAYLQWAIAEHRE</sequence>
<feature type="compositionally biased region" description="Low complexity" evidence="1">
    <location>
        <begin position="307"/>
        <end position="323"/>
    </location>
</feature>
<gene>
    <name evidence="2" type="primary">Q59PZ5</name>
</gene>
<protein>
    <submittedName>
        <fullName evidence="2">Histone acetyltransferase</fullName>
    </submittedName>
</protein>
<evidence type="ECO:0000313" key="2">
    <source>
        <dbReference type="EMBL" id="VWO95524.1"/>
    </source>
</evidence>
<dbReference type="AlphaFoldDB" id="A0A5K1JWK7"/>
<keyword evidence="2" id="KW-0808">Transferase</keyword>
<organism evidence="2">
    <name type="scientific">Ganoderma boninense</name>
    <dbReference type="NCBI Taxonomy" id="34458"/>
    <lineage>
        <taxon>Eukaryota</taxon>
        <taxon>Fungi</taxon>
        <taxon>Dikarya</taxon>
        <taxon>Basidiomycota</taxon>
        <taxon>Agaricomycotina</taxon>
        <taxon>Agaricomycetes</taxon>
        <taxon>Polyporales</taxon>
        <taxon>Polyporaceae</taxon>
        <taxon>Ganoderma</taxon>
    </lineage>
</organism>
<reference evidence="2" key="1">
    <citation type="submission" date="2019-10" db="EMBL/GenBank/DDBJ databases">
        <authorList>
            <person name="Nor Muhammad N."/>
        </authorList>
    </citation>
    <scope>NUCLEOTIDE SEQUENCE</scope>
</reference>
<feature type="region of interest" description="Disordered" evidence="1">
    <location>
        <begin position="298"/>
        <end position="323"/>
    </location>
</feature>
<dbReference type="EMBL" id="LR724903">
    <property type="protein sequence ID" value="VWO95524.1"/>
    <property type="molecule type" value="Genomic_DNA"/>
</dbReference>
<feature type="region of interest" description="Disordered" evidence="1">
    <location>
        <begin position="191"/>
        <end position="211"/>
    </location>
</feature>
<feature type="compositionally biased region" description="Polar residues" evidence="1">
    <location>
        <begin position="89"/>
        <end position="101"/>
    </location>
</feature>
<dbReference type="GO" id="GO:0016740">
    <property type="term" value="F:transferase activity"/>
    <property type="evidence" value="ECO:0007669"/>
    <property type="project" value="UniProtKB-KW"/>
</dbReference>
<feature type="region of interest" description="Disordered" evidence="1">
    <location>
        <begin position="85"/>
        <end position="112"/>
    </location>
</feature>
<proteinExistence type="predicted"/>
<accession>A0A5K1JWK7</accession>
<evidence type="ECO:0000256" key="1">
    <source>
        <dbReference type="SAM" id="MobiDB-lite"/>
    </source>
</evidence>
<feature type="compositionally biased region" description="Low complexity" evidence="1">
    <location>
        <begin position="191"/>
        <end position="203"/>
    </location>
</feature>
<name>A0A5K1JWK7_9APHY</name>